<reference evidence="2" key="1">
    <citation type="journal article" date="2019" name="Int. J. Syst. Evol. Microbiol.">
        <title>The Global Catalogue of Microorganisms (GCM) 10K type strain sequencing project: providing services to taxonomists for standard genome sequencing and annotation.</title>
        <authorList>
            <consortium name="The Broad Institute Genomics Platform"/>
            <consortium name="The Broad Institute Genome Sequencing Center for Infectious Disease"/>
            <person name="Wu L."/>
            <person name="Ma J."/>
        </authorList>
    </citation>
    <scope>NUCLEOTIDE SEQUENCE [LARGE SCALE GENOMIC DNA]</scope>
    <source>
        <strain evidence="2">CECT 8472</strain>
    </source>
</reference>
<evidence type="ECO:0000313" key="2">
    <source>
        <dbReference type="Proteomes" id="UP001595799"/>
    </source>
</evidence>
<accession>A0ABV8UP04</accession>
<organism evidence="1 2">
    <name type="scientific">Fodinicurvata halophila</name>
    <dbReference type="NCBI Taxonomy" id="1419723"/>
    <lineage>
        <taxon>Bacteria</taxon>
        <taxon>Pseudomonadati</taxon>
        <taxon>Pseudomonadota</taxon>
        <taxon>Alphaproteobacteria</taxon>
        <taxon>Rhodospirillales</taxon>
        <taxon>Rhodovibrionaceae</taxon>
        <taxon>Fodinicurvata</taxon>
    </lineage>
</organism>
<comment type="caution">
    <text evidence="1">The sequence shown here is derived from an EMBL/GenBank/DDBJ whole genome shotgun (WGS) entry which is preliminary data.</text>
</comment>
<keyword evidence="2" id="KW-1185">Reference proteome</keyword>
<protein>
    <recommendedName>
        <fullName evidence="3">Tail tape measure protein</fullName>
    </recommendedName>
</protein>
<name>A0ABV8UP04_9PROT</name>
<dbReference type="Proteomes" id="UP001595799">
    <property type="component" value="Unassembled WGS sequence"/>
</dbReference>
<evidence type="ECO:0000313" key="1">
    <source>
        <dbReference type="EMBL" id="MFC4353048.1"/>
    </source>
</evidence>
<evidence type="ECO:0008006" key="3">
    <source>
        <dbReference type="Google" id="ProtNLM"/>
    </source>
</evidence>
<sequence length="232" mass="24599">MAELSSPYGHDGRHEAPPLRLEVDLADYRRQLQALRRETEAELGRVLEASPAGLPDPKALAELRRSLLQSREAARGLNGAADDLGTAFARAFEGAALEGGKLSEVLRGLVGDLQRMTLRRVLDGPLEQLGQGVTNQLGGFLGNLLPFGGTRASGGPVRPGRAYLVGERGPEVFRPDAGGRILPNAATREAAGAPQITINIQAPGGDPRRVRQAASQAAVQLARIVEKGRRDA</sequence>
<dbReference type="RefSeq" id="WP_382423422.1">
    <property type="nucleotide sequence ID" value="NZ_JBHSCW010000010.1"/>
</dbReference>
<gene>
    <name evidence="1" type="ORF">ACFOW6_15980</name>
</gene>
<dbReference type="EMBL" id="JBHSCW010000010">
    <property type="protein sequence ID" value="MFC4353048.1"/>
    <property type="molecule type" value="Genomic_DNA"/>
</dbReference>
<proteinExistence type="predicted"/>